<comment type="caution">
    <text evidence="1">The sequence shown here is derived from an EMBL/GenBank/DDBJ whole genome shotgun (WGS) entry which is preliminary data.</text>
</comment>
<name>A0A3M6V8D5_POCDA</name>
<gene>
    <name evidence="1" type="ORF">pdam_00018090</name>
</gene>
<dbReference type="EMBL" id="RCHS01000050">
    <property type="protein sequence ID" value="RMX61328.1"/>
    <property type="molecule type" value="Genomic_DNA"/>
</dbReference>
<reference evidence="1 2" key="1">
    <citation type="journal article" date="2018" name="Sci. Rep.">
        <title>Comparative analysis of the Pocillopora damicornis genome highlights role of immune system in coral evolution.</title>
        <authorList>
            <person name="Cunning R."/>
            <person name="Bay R.A."/>
            <person name="Gillette P."/>
            <person name="Baker A.C."/>
            <person name="Traylor-Knowles N."/>
        </authorList>
    </citation>
    <scope>NUCLEOTIDE SEQUENCE [LARGE SCALE GENOMIC DNA]</scope>
    <source>
        <strain evidence="1">RSMAS</strain>
        <tissue evidence="1">Whole animal</tissue>
    </source>
</reference>
<proteinExistence type="predicted"/>
<keyword evidence="2" id="KW-1185">Reference proteome</keyword>
<protein>
    <submittedName>
        <fullName evidence="1">Uncharacterized protein</fullName>
    </submittedName>
</protein>
<evidence type="ECO:0000313" key="2">
    <source>
        <dbReference type="Proteomes" id="UP000275408"/>
    </source>
</evidence>
<organism evidence="1 2">
    <name type="scientific">Pocillopora damicornis</name>
    <name type="common">Cauliflower coral</name>
    <name type="synonym">Millepora damicornis</name>
    <dbReference type="NCBI Taxonomy" id="46731"/>
    <lineage>
        <taxon>Eukaryota</taxon>
        <taxon>Metazoa</taxon>
        <taxon>Cnidaria</taxon>
        <taxon>Anthozoa</taxon>
        <taxon>Hexacorallia</taxon>
        <taxon>Scleractinia</taxon>
        <taxon>Astrocoeniina</taxon>
        <taxon>Pocilloporidae</taxon>
        <taxon>Pocillopora</taxon>
    </lineage>
</organism>
<evidence type="ECO:0000313" key="1">
    <source>
        <dbReference type="EMBL" id="RMX61328.1"/>
    </source>
</evidence>
<dbReference type="AlphaFoldDB" id="A0A3M6V8D5"/>
<sequence>MSNSADETSSKFSISAKNSAELHKLGERSSVISGVYTVDSDDSYACDKTAGGRGVDSENELTTNMASVISSSANFGLEWTRYTVLGELR</sequence>
<accession>A0A3M6V8D5</accession>
<dbReference type="Proteomes" id="UP000275408">
    <property type="component" value="Unassembled WGS sequence"/>
</dbReference>